<protein>
    <submittedName>
        <fullName evidence="2">Uncharacterized protein</fullName>
    </submittedName>
</protein>
<feature type="transmembrane region" description="Helical" evidence="1">
    <location>
        <begin position="94"/>
        <end position="116"/>
    </location>
</feature>
<keyword evidence="1" id="KW-0812">Transmembrane</keyword>
<name>E9I7G4_DAPPU</name>
<reference evidence="2 3" key="1">
    <citation type="journal article" date="2011" name="Science">
        <title>The ecoresponsive genome of Daphnia pulex.</title>
        <authorList>
            <person name="Colbourne J.K."/>
            <person name="Pfrender M.E."/>
            <person name="Gilbert D."/>
            <person name="Thomas W.K."/>
            <person name="Tucker A."/>
            <person name="Oakley T.H."/>
            <person name="Tokishita S."/>
            <person name="Aerts A."/>
            <person name="Arnold G.J."/>
            <person name="Basu M.K."/>
            <person name="Bauer D.J."/>
            <person name="Caceres C.E."/>
            <person name="Carmel L."/>
            <person name="Casola C."/>
            <person name="Choi J.H."/>
            <person name="Detter J.C."/>
            <person name="Dong Q."/>
            <person name="Dusheyko S."/>
            <person name="Eads B.D."/>
            <person name="Frohlich T."/>
            <person name="Geiler-Samerotte K.A."/>
            <person name="Gerlach D."/>
            <person name="Hatcher P."/>
            <person name="Jogdeo S."/>
            <person name="Krijgsveld J."/>
            <person name="Kriventseva E.V."/>
            <person name="Kultz D."/>
            <person name="Laforsch C."/>
            <person name="Lindquist E."/>
            <person name="Lopez J."/>
            <person name="Manak J.R."/>
            <person name="Muller J."/>
            <person name="Pangilinan J."/>
            <person name="Patwardhan R.P."/>
            <person name="Pitluck S."/>
            <person name="Pritham E.J."/>
            <person name="Rechtsteiner A."/>
            <person name="Rho M."/>
            <person name="Rogozin I.B."/>
            <person name="Sakarya O."/>
            <person name="Salamov A."/>
            <person name="Schaack S."/>
            <person name="Shapiro H."/>
            <person name="Shiga Y."/>
            <person name="Skalitzky C."/>
            <person name="Smith Z."/>
            <person name="Souvorov A."/>
            <person name="Sung W."/>
            <person name="Tang Z."/>
            <person name="Tsuchiya D."/>
            <person name="Tu H."/>
            <person name="Vos H."/>
            <person name="Wang M."/>
            <person name="Wolf Y.I."/>
            <person name="Yamagata H."/>
            <person name="Yamada T."/>
            <person name="Ye Y."/>
            <person name="Shaw J.R."/>
            <person name="Andrews J."/>
            <person name="Crease T.J."/>
            <person name="Tang H."/>
            <person name="Lucas S.M."/>
            <person name="Robertson H.M."/>
            <person name="Bork P."/>
            <person name="Koonin E.V."/>
            <person name="Zdobnov E.M."/>
            <person name="Grigoriev I.V."/>
            <person name="Lynch M."/>
            <person name="Boore J.L."/>
        </authorList>
    </citation>
    <scope>NUCLEOTIDE SEQUENCE [LARGE SCALE GENOMIC DNA]</scope>
</reference>
<dbReference type="InParanoid" id="E9I7G4"/>
<keyword evidence="1" id="KW-0472">Membrane</keyword>
<feature type="transmembrane region" description="Helical" evidence="1">
    <location>
        <begin position="30"/>
        <end position="54"/>
    </location>
</feature>
<feature type="non-terminal residue" evidence="2">
    <location>
        <position position="1"/>
    </location>
</feature>
<dbReference type="EMBL" id="GL737208">
    <property type="protein sequence ID" value="EFX60066.1"/>
    <property type="molecule type" value="Genomic_DNA"/>
</dbReference>
<keyword evidence="3" id="KW-1185">Reference proteome</keyword>
<evidence type="ECO:0000256" key="1">
    <source>
        <dbReference type="SAM" id="Phobius"/>
    </source>
</evidence>
<dbReference type="AlphaFoldDB" id="E9I7G4"/>
<sequence length="130" mass="14441">FSRAPHFLTPHSGTERGSYKLTNPATKEPFFQLLLVALGMAVLSTMIGYGLGLIEQNTMIESGMLPEYLALKQSQPFFYAIFGYGVRLYSRGDAIFTIGLLATASLLAIVILITAVETWKSKKDRSRIYQ</sequence>
<organism evidence="2 3">
    <name type="scientific">Daphnia pulex</name>
    <name type="common">Water flea</name>
    <dbReference type="NCBI Taxonomy" id="6669"/>
    <lineage>
        <taxon>Eukaryota</taxon>
        <taxon>Metazoa</taxon>
        <taxon>Ecdysozoa</taxon>
        <taxon>Arthropoda</taxon>
        <taxon>Crustacea</taxon>
        <taxon>Branchiopoda</taxon>
        <taxon>Diplostraca</taxon>
        <taxon>Cladocera</taxon>
        <taxon>Anomopoda</taxon>
        <taxon>Daphniidae</taxon>
        <taxon>Daphnia</taxon>
    </lineage>
</organism>
<evidence type="ECO:0000313" key="2">
    <source>
        <dbReference type="EMBL" id="EFX60066.1"/>
    </source>
</evidence>
<gene>
    <name evidence="2" type="ORF">DAPPUDRAFT_279537</name>
</gene>
<accession>E9I7G4</accession>
<proteinExistence type="predicted"/>
<dbReference type="Proteomes" id="UP000000305">
    <property type="component" value="Unassembled WGS sequence"/>
</dbReference>
<evidence type="ECO:0000313" key="3">
    <source>
        <dbReference type="Proteomes" id="UP000000305"/>
    </source>
</evidence>
<keyword evidence="1" id="KW-1133">Transmembrane helix</keyword>
<dbReference type="HOGENOM" id="CLU_1943390_0_0_1"/>
<dbReference type="KEGG" id="dpx:DAPPUDRAFT_279537"/>